<keyword evidence="2" id="KW-1185">Reference proteome</keyword>
<gene>
    <name evidence="1" type="ORF">SO802_032341</name>
</gene>
<dbReference type="AlphaFoldDB" id="A0AAW2BTL5"/>
<reference evidence="1 2" key="1">
    <citation type="submission" date="2024-01" db="EMBL/GenBank/DDBJ databases">
        <title>A telomere-to-telomere, gap-free genome of sweet tea (Lithocarpus litseifolius).</title>
        <authorList>
            <person name="Zhou J."/>
        </authorList>
    </citation>
    <scope>NUCLEOTIDE SEQUENCE [LARGE SCALE GENOMIC DNA]</scope>
    <source>
        <strain evidence="1">Zhou-2022a</strain>
        <tissue evidence="1">Leaf</tissue>
    </source>
</reference>
<protein>
    <recommendedName>
        <fullName evidence="3">Reverse transcriptase zinc-binding domain-containing protein</fullName>
    </recommendedName>
</protein>
<comment type="caution">
    <text evidence="1">The sequence shown here is derived from an EMBL/GenBank/DDBJ whole genome shotgun (WGS) entry which is preliminary data.</text>
</comment>
<evidence type="ECO:0000313" key="1">
    <source>
        <dbReference type="EMBL" id="KAK9987390.1"/>
    </source>
</evidence>
<sequence>MYSGGPKTRRNRRHIAAVFAPAAIALTQDDVCEECGVAVESLSHLFWHCVRAQEVWKASNLGLEADLVEIHEFIDLALARLFMTAWGIWSNRNEIRTGGSR</sequence>
<dbReference type="EMBL" id="JAZDWU010000011">
    <property type="protein sequence ID" value="KAK9987390.1"/>
    <property type="molecule type" value="Genomic_DNA"/>
</dbReference>
<evidence type="ECO:0000313" key="2">
    <source>
        <dbReference type="Proteomes" id="UP001459277"/>
    </source>
</evidence>
<accession>A0AAW2BTL5</accession>
<proteinExistence type="predicted"/>
<name>A0AAW2BTL5_9ROSI</name>
<organism evidence="1 2">
    <name type="scientific">Lithocarpus litseifolius</name>
    <dbReference type="NCBI Taxonomy" id="425828"/>
    <lineage>
        <taxon>Eukaryota</taxon>
        <taxon>Viridiplantae</taxon>
        <taxon>Streptophyta</taxon>
        <taxon>Embryophyta</taxon>
        <taxon>Tracheophyta</taxon>
        <taxon>Spermatophyta</taxon>
        <taxon>Magnoliopsida</taxon>
        <taxon>eudicotyledons</taxon>
        <taxon>Gunneridae</taxon>
        <taxon>Pentapetalae</taxon>
        <taxon>rosids</taxon>
        <taxon>fabids</taxon>
        <taxon>Fagales</taxon>
        <taxon>Fagaceae</taxon>
        <taxon>Lithocarpus</taxon>
    </lineage>
</organism>
<dbReference type="Proteomes" id="UP001459277">
    <property type="component" value="Unassembled WGS sequence"/>
</dbReference>
<evidence type="ECO:0008006" key="3">
    <source>
        <dbReference type="Google" id="ProtNLM"/>
    </source>
</evidence>